<evidence type="ECO:0000256" key="1">
    <source>
        <dbReference type="ARBA" id="ARBA00023002"/>
    </source>
</evidence>
<dbReference type="PANTHER" id="PTHR42949:SF3">
    <property type="entry name" value="ANAEROBIC GLYCEROL-3-PHOSPHATE DEHYDROGENASE SUBUNIT B"/>
    <property type="match status" value="1"/>
</dbReference>
<sequence length="411" mass="44130">MLTPDVLVIGGGPAGLTAAAELAGAGAGHVLVVDREPEAGGIPRHSDHTGYGLRDLHRVLSGPAYARQLTDRATAAGADIRTRTMVTGWAGDGAAEVTSPEGRFRIRPRATVLATGARERPRSARRIPGDRPQGVYTTGQLQNLVHVHHQPVGKRAVIVGGELVSWSAAVTLREAGCTPALMVSQYARAESYAAFNAAGRTVLRVPVATRTRVTRVIGKGRCEAVEIEHLDTGRRRTFACDTVVFTGDWIPDHELARTAGITLDDGTLGPVTDTALRTSRAGTFAAGNLLHPVDTADIAALDGRHVAEQVIRHLRGHRQPEDGLRLAADVPFRWVAPQILRPYDPPPARGRLLLWTDEFVRFPRVTVRQDGRVLARRTLPWPAAPGRVFRVPSALLDRASATGGTVRIGLD</sequence>
<dbReference type="Proteomes" id="UP000254425">
    <property type="component" value="Chromosome"/>
</dbReference>
<name>A0A345XZT7_9ACTN</name>
<dbReference type="PRINTS" id="PR00469">
    <property type="entry name" value="PNDRDTASEII"/>
</dbReference>
<dbReference type="PANTHER" id="PTHR42949">
    <property type="entry name" value="ANAEROBIC GLYCEROL-3-PHOSPHATE DEHYDROGENASE SUBUNIT B"/>
    <property type="match status" value="1"/>
</dbReference>
<dbReference type="KEGG" id="sarm:DVA86_07310"/>
<dbReference type="InterPro" id="IPR036188">
    <property type="entry name" value="FAD/NAD-bd_sf"/>
</dbReference>
<evidence type="ECO:0000259" key="2">
    <source>
        <dbReference type="Pfam" id="PF07992"/>
    </source>
</evidence>
<organism evidence="3 4">
    <name type="scientific">Streptomyces armeniacus</name>
    <dbReference type="NCBI Taxonomy" id="83291"/>
    <lineage>
        <taxon>Bacteria</taxon>
        <taxon>Bacillati</taxon>
        <taxon>Actinomycetota</taxon>
        <taxon>Actinomycetes</taxon>
        <taxon>Kitasatosporales</taxon>
        <taxon>Streptomycetaceae</taxon>
        <taxon>Streptomyces</taxon>
    </lineage>
</organism>
<protein>
    <submittedName>
        <fullName evidence="3">FAD-binding protein</fullName>
    </submittedName>
</protein>
<keyword evidence="4" id="KW-1185">Reference proteome</keyword>
<dbReference type="PRINTS" id="PR00368">
    <property type="entry name" value="FADPNR"/>
</dbReference>
<evidence type="ECO:0000313" key="3">
    <source>
        <dbReference type="EMBL" id="AXK37153.1"/>
    </source>
</evidence>
<dbReference type="InterPro" id="IPR023753">
    <property type="entry name" value="FAD/NAD-binding_dom"/>
</dbReference>
<evidence type="ECO:0000313" key="4">
    <source>
        <dbReference type="Proteomes" id="UP000254425"/>
    </source>
</evidence>
<keyword evidence="1" id="KW-0560">Oxidoreductase</keyword>
<dbReference type="EMBL" id="CP031320">
    <property type="protein sequence ID" value="AXK37153.1"/>
    <property type="molecule type" value="Genomic_DNA"/>
</dbReference>
<dbReference type="InterPro" id="IPR051691">
    <property type="entry name" value="Metab_Enz_Cyan_OpOx_G3PDH"/>
</dbReference>
<accession>A0A345XZT7</accession>
<feature type="domain" description="FAD/NAD(P)-binding" evidence="2">
    <location>
        <begin position="5"/>
        <end position="299"/>
    </location>
</feature>
<reference evidence="3 4" key="1">
    <citation type="submission" date="2018-07" db="EMBL/GenBank/DDBJ databases">
        <title>Draft genome of the type strain Streptomyces armeniacus ATCC 15676.</title>
        <authorList>
            <person name="Labana P."/>
            <person name="Gosse J.T."/>
            <person name="Boddy C.N."/>
        </authorList>
    </citation>
    <scope>NUCLEOTIDE SEQUENCE [LARGE SCALE GENOMIC DNA]</scope>
    <source>
        <strain evidence="3 4">ATCC 15676</strain>
    </source>
</reference>
<dbReference type="AlphaFoldDB" id="A0A345XZT7"/>
<dbReference type="GO" id="GO:0016491">
    <property type="term" value="F:oxidoreductase activity"/>
    <property type="evidence" value="ECO:0007669"/>
    <property type="project" value="UniProtKB-KW"/>
</dbReference>
<proteinExistence type="predicted"/>
<dbReference type="Pfam" id="PF07992">
    <property type="entry name" value="Pyr_redox_2"/>
    <property type="match status" value="1"/>
</dbReference>
<dbReference type="Gene3D" id="3.50.50.60">
    <property type="entry name" value="FAD/NAD(P)-binding domain"/>
    <property type="match status" value="2"/>
</dbReference>
<dbReference type="SUPFAM" id="SSF51905">
    <property type="entry name" value="FAD/NAD(P)-binding domain"/>
    <property type="match status" value="1"/>
</dbReference>
<gene>
    <name evidence="3" type="ORF">DVA86_07310</name>
</gene>